<keyword evidence="3" id="KW-1185">Reference proteome</keyword>
<name>A0ABU8EZS7_9GAMM</name>
<dbReference type="Pfam" id="PF13302">
    <property type="entry name" value="Acetyltransf_3"/>
    <property type="match status" value="1"/>
</dbReference>
<dbReference type="InterPro" id="IPR051531">
    <property type="entry name" value="N-acetyltransferase"/>
</dbReference>
<dbReference type="SUPFAM" id="SSF55729">
    <property type="entry name" value="Acyl-CoA N-acyltransferases (Nat)"/>
    <property type="match status" value="1"/>
</dbReference>
<feature type="domain" description="N-acetyltransferase" evidence="1">
    <location>
        <begin position="8"/>
        <end position="164"/>
    </location>
</feature>
<protein>
    <submittedName>
        <fullName evidence="2">GNAT family protein</fullName>
        <ecNumber evidence="2">2.-.-.-</ecNumber>
    </submittedName>
</protein>
<gene>
    <name evidence="2" type="ORF">WAE96_17705</name>
</gene>
<comment type="caution">
    <text evidence="2">The sequence shown here is derived from an EMBL/GenBank/DDBJ whole genome shotgun (WGS) entry which is preliminary data.</text>
</comment>
<dbReference type="Gene3D" id="3.40.630.30">
    <property type="match status" value="1"/>
</dbReference>
<dbReference type="InterPro" id="IPR016181">
    <property type="entry name" value="Acyl_CoA_acyltransferase"/>
</dbReference>
<accession>A0ABU8EZS7</accession>
<dbReference type="PANTHER" id="PTHR43792:SF1">
    <property type="entry name" value="N-ACETYLTRANSFERASE DOMAIN-CONTAINING PROTEIN"/>
    <property type="match status" value="1"/>
</dbReference>
<dbReference type="EC" id="2.-.-.-" evidence="2"/>
<evidence type="ECO:0000313" key="2">
    <source>
        <dbReference type="EMBL" id="MEI4551517.1"/>
    </source>
</evidence>
<dbReference type="RefSeq" id="WP_336436482.1">
    <property type="nucleotide sequence ID" value="NZ_JBAWKS010000002.1"/>
</dbReference>
<dbReference type="PANTHER" id="PTHR43792">
    <property type="entry name" value="GNAT FAMILY, PUTATIVE (AFU_ORTHOLOGUE AFUA_3G00765)-RELATED-RELATED"/>
    <property type="match status" value="1"/>
</dbReference>
<sequence length="176" mass="20552">MELETERLTLRSLSSDDWQFFKHLHQLPDVMRFISDMPTPDVIKQRFDERCISWQKQSNDWLTLAMFDKKTMTPIGVTGFLSQWQPYQQAELGFMLAPEFQGLGYAKESTRRVMAFAFDECDYHKVTATVTQGNDASSRLLTALGFKLEGVLRDNYKINNKWCHDQKFGMLKSEFS</sequence>
<organism evidence="2 3">
    <name type="scientific">Pseudoalteromonas spongiae</name>
    <dbReference type="NCBI Taxonomy" id="298657"/>
    <lineage>
        <taxon>Bacteria</taxon>
        <taxon>Pseudomonadati</taxon>
        <taxon>Pseudomonadota</taxon>
        <taxon>Gammaproteobacteria</taxon>
        <taxon>Alteromonadales</taxon>
        <taxon>Pseudoalteromonadaceae</taxon>
        <taxon>Pseudoalteromonas</taxon>
    </lineage>
</organism>
<dbReference type="InterPro" id="IPR000182">
    <property type="entry name" value="GNAT_dom"/>
</dbReference>
<evidence type="ECO:0000313" key="3">
    <source>
        <dbReference type="Proteomes" id="UP001382455"/>
    </source>
</evidence>
<keyword evidence="2" id="KW-0808">Transferase</keyword>
<evidence type="ECO:0000259" key="1">
    <source>
        <dbReference type="PROSITE" id="PS51186"/>
    </source>
</evidence>
<dbReference type="Proteomes" id="UP001382455">
    <property type="component" value="Unassembled WGS sequence"/>
</dbReference>
<dbReference type="EMBL" id="JBAWKS010000002">
    <property type="protein sequence ID" value="MEI4551517.1"/>
    <property type="molecule type" value="Genomic_DNA"/>
</dbReference>
<reference evidence="2 3" key="1">
    <citation type="submission" date="2023-12" db="EMBL/GenBank/DDBJ databases">
        <title>Friends and Foes: Symbiotic and Algicidal bacterial influence on Karenia brevis blooms.</title>
        <authorList>
            <person name="Fei C."/>
            <person name="Mohamed A.R."/>
            <person name="Booker A."/>
            <person name="Arshad M."/>
            <person name="Klass S."/>
            <person name="Ahn S."/>
            <person name="Gilbert P.M."/>
            <person name="Heil C.A."/>
            <person name="Martinez J.M."/>
            <person name="Amin S.A."/>
        </authorList>
    </citation>
    <scope>NUCLEOTIDE SEQUENCE [LARGE SCALE GENOMIC DNA]</scope>
    <source>
        <strain evidence="2 3">CE15</strain>
    </source>
</reference>
<dbReference type="GO" id="GO:0016740">
    <property type="term" value="F:transferase activity"/>
    <property type="evidence" value="ECO:0007669"/>
    <property type="project" value="UniProtKB-KW"/>
</dbReference>
<proteinExistence type="predicted"/>
<dbReference type="PROSITE" id="PS51186">
    <property type="entry name" value="GNAT"/>
    <property type="match status" value="1"/>
</dbReference>